<sequence>MIFKTKNILTFFVGYYYVTYAFLLHIGYRPFFYQDLKDSIDAKLAELNESKTPKQPSSEDAGLAQKKN</sequence>
<protein>
    <submittedName>
        <fullName evidence="3">Uncharacterized protein</fullName>
    </submittedName>
</protein>
<accession>A0A1R0H8U0</accession>
<evidence type="ECO:0000256" key="1">
    <source>
        <dbReference type="SAM" id="MobiDB-lite"/>
    </source>
</evidence>
<evidence type="ECO:0000313" key="3">
    <source>
        <dbReference type="EMBL" id="OLY85600.1"/>
    </source>
</evidence>
<name>A0A1R0H8U0_9FUNG</name>
<proteinExistence type="predicted"/>
<comment type="caution">
    <text evidence="3">The sequence shown here is derived from an EMBL/GenBank/DDBJ whole genome shotgun (WGS) entry which is preliminary data.</text>
</comment>
<organism evidence="3 4">
    <name type="scientific">Smittium mucronatum</name>
    <dbReference type="NCBI Taxonomy" id="133383"/>
    <lineage>
        <taxon>Eukaryota</taxon>
        <taxon>Fungi</taxon>
        <taxon>Fungi incertae sedis</taxon>
        <taxon>Zoopagomycota</taxon>
        <taxon>Kickxellomycotina</taxon>
        <taxon>Harpellomycetes</taxon>
        <taxon>Harpellales</taxon>
        <taxon>Legeriomycetaceae</taxon>
        <taxon>Smittium</taxon>
    </lineage>
</organism>
<keyword evidence="2" id="KW-0472">Membrane</keyword>
<keyword evidence="2" id="KW-1133">Transmembrane helix</keyword>
<evidence type="ECO:0000313" key="4">
    <source>
        <dbReference type="Proteomes" id="UP000187455"/>
    </source>
</evidence>
<keyword evidence="4" id="KW-1185">Reference proteome</keyword>
<feature type="transmembrane region" description="Helical" evidence="2">
    <location>
        <begin position="7"/>
        <end position="28"/>
    </location>
</feature>
<evidence type="ECO:0000256" key="2">
    <source>
        <dbReference type="SAM" id="Phobius"/>
    </source>
</evidence>
<dbReference type="Proteomes" id="UP000187455">
    <property type="component" value="Unassembled WGS sequence"/>
</dbReference>
<dbReference type="EMBL" id="LSSL01000060">
    <property type="protein sequence ID" value="OLY85600.1"/>
    <property type="molecule type" value="Genomic_DNA"/>
</dbReference>
<keyword evidence="2" id="KW-0812">Transmembrane</keyword>
<gene>
    <name evidence="3" type="ORF">AYI68_g204</name>
</gene>
<feature type="region of interest" description="Disordered" evidence="1">
    <location>
        <begin position="49"/>
        <end position="68"/>
    </location>
</feature>
<reference evidence="3 4" key="1">
    <citation type="journal article" date="2016" name="Mol. Biol. Evol.">
        <title>Genome-Wide Survey of Gut Fungi (Harpellales) Reveals the First Horizontally Transferred Ubiquitin Gene from a Mosquito Host.</title>
        <authorList>
            <person name="Wang Y."/>
            <person name="White M.M."/>
            <person name="Kvist S."/>
            <person name="Moncalvo J.M."/>
        </authorList>
    </citation>
    <scope>NUCLEOTIDE SEQUENCE [LARGE SCALE GENOMIC DNA]</scope>
    <source>
        <strain evidence="3 4">ALG-7-W6</strain>
    </source>
</reference>
<dbReference type="AlphaFoldDB" id="A0A1R0H8U0"/>